<dbReference type="AlphaFoldDB" id="A0A1E5VT33"/>
<dbReference type="OrthoDB" id="624774at2759"/>
<dbReference type="Proteomes" id="UP000095767">
    <property type="component" value="Unassembled WGS sequence"/>
</dbReference>
<gene>
    <name evidence="1" type="ORF">BAE44_0010694</name>
</gene>
<feature type="non-terminal residue" evidence="1">
    <location>
        <position position="1"/>
    </location>
</feature>
<organism evidence="1 2">
    <name type="scientific">Dichanthelium oligosanthes</name>
    <dbReference type="NCBI Taxonomy" id="888268"/>
    <lineage>
        <taxon>Eukaryota</taxon>
        <taxon>Viridiplantae</taxon>
        <taxon>Streptophyta</taxon>
        <taxon>Embryophyta</taxon>
        <taxon>Tracheophyta</taxon>
        <taxon>Spermatophyta</taxon>
        <taxon>Magnoliopsida</taxon>
        <taxon>Liliopsida</taxon>
        <taxon>Poales</taxon>
        <taxon>Poaceae</taxon>
        <taxon>PACMAD clade</taxon>
        <taxon>Panicoideae</taxon>
        <taxon>Panicodae</taxon>
        <taxon>Paniceae</taxon>
        <taxon>Dichantheliinae</taxon>
        <taxon>Dichanthelium</taxon>
    </lineage>
</organism>
<keyword evidence="2" id="KW-1185">Reference proteome</keyword>
<proteinExistence type="predicted"/>
<dbReference type="Pfam" id="PF04827">
    <property type="entry name" value="Plant_tran"/>
    <property type="match status" value="1"/>
</dbReference>
<dbReference type="EMBL" id="LWDX02030374">
    <property type="protein sequence ID" value="OEL28287.1"/>
    <property type="molecule type" value="Genomic_DNA"/>
</dbReference>
<comment type="caution">
    <text evidence="1">The sequence shown here is derived from an EMBL/GenBank/DDBJ whole genome shotgun (WGS) entry which is preliminary data.</text>
</comment>
<dbReference type="InterPro" id="IPR006912">
    <property type="entry name" value="Harbinger_derived_prot"/>
</dbReference>
<dbReference type="PANTHER" id="PTHR47150">
    <property type="entry name" value="OS12G0169200 PROTEIN"/>
    <property type="match status" value="1"/>
</dbReference>
<accession>A0A1E5VT33</accession>
<evidence type="ECO:0000313" key="1">
    <source>
        <dbReference type="EMBL" id="OEL28287.1"/>
    </source>
</evidence>
<dbReference type="PANTHER" id="PTHR47150:SF5">
    <property type="entry name" value="OS07G0546750 PROTEIN"/>
    <property type="match status" value="1"/>
</dbReference>
<evidence type="ECO:0000313" key="2">
    <source>
        <dbReference type="Proteomes" id="UP000095767"/>
    </source>
</evidence>
<sequence>LFTQIADAVTQFDDYFEEKENAAGKLGCHPYQKVTTCFRMLANGCSADSLDAELRMSSTLILKTLKRFVRVVVQLFGPHYIWASNRQDVDLLLQEAERQGFLGMIGSIDCMHREWKNCPIGWQGEHRGHIHKPTIILEAVAGPNLWIWHTFFKLPGSLNDINVLHRSPIFDDLASGNTLQVEFSVNGHSYDMGYYLADDIYLDWATVIKGVHEPLNEKQKLFILKQAEYKKDVKRAFGVLHAKFAIVKGPTRLWFVEDLRYIKSCCVILHNMTVEDECGLPQAAFRTMTMRPSRICYQRNVPTIDQLTENHKKIESRVVHSRL</sequence>
<name>A0A1E5VT33_9POAL</name>
<evidence type="ECO:0008006" key="3">
    <source>
        <dbReference type="Google" id="ProtNLM"/>
    </source>
</evidence>
<dbReference type="STRING" id="888268.A0A1E5VT33"/>
<protein>
    <recommendedName>
        <fullName evidence="3">DDE Tnp4 domain-containing protein</fullName>
    </recommendedName>
</protein>
<reference evidence="1 2" key="1">
    <citation type="submission" date="2016-09" db="EMBL/GenBank/DDBJ databases">
        <title>The draft genome of Dichanthelium oligosanthes: A C3 panicoid grass species.</title>
        <authorList>
            <person name="Studer A.J."/>
            <person name="Schnable J.C."/>
            <person name="Brutnell T.P."/>
        </authorList>
    </citation>
    <scope>NUCLEOTIDE SEQUENCE [LARGE SCALE GENOMIC DNA]</scope>
    <source>
        <strain evidence="2">cv. Kellogg 1175</strain>
        <tissue evidence="1">Leaf</tissue>
    </source>
</reference>